<sequence>MIASVKPTRDSYGIIYKRSLISILMLPAGGEKLQGGKWSSTAAPAWIMAAPANGIYPILTGGTFFKINRIAITKALIAPKVLVCLCIYCKRFWCLLHCE</sequence>
<proteinExistence type="predicted"/>
<evidence type="ECO:0000313" key="2">
    <source>
        <dbReference type="Proteomes" id="UP000247150"/>
    </source>
</evidence>
<evidence type="ECO:0000313" key="1">
    <source>
        <dbReference type="EMBL" id="PWW31961.1"/>
    </source>
</evidence>
<protein>
    <submittedName>
        <fullName evidence="1">Uncharacterized protein</fullName>
    </submittedName>
</protein>
<comment type="caution">
    <text evidence="1">The sequence shown here is derived from an EMBL/GenBank/DDBJ whole genome shotgun (WGS) entry which is preliminary data.</text>
</comment>
<gene>
    <name evidence="1" type="ORF">DFO73_101219</name>
</gene>
<dbReference type="AlphaFoldDB" id="A0A2V3A700"/>
<accession>A0A2V3A700</accession>
<dbReference type="EMBL" id="QGTW01000001">
    <property type="protein sequence ID" value="PWW31961.1"/>
    <property type="molecule type" value="Genomic_DNA"/>
</dbReference>
<dbReference type="Proteomes" id="UP000247150">
    <property type="component" value="Unassembled WGS sequence"/>
</dbReference>
<reference evidence="1 2" key="1">
    <citation type="submission" date="2018-05" db="EMBL/GenBank/DDBJ databases">
        <title>Freshwater and sediment microbial communities from various areas in North America, analyzing microbe dynamics in response to fracking.</title>
        <authorList>
            <person name="Lamendella R."/>
        </authorList>
    </citation>
    <scope>NUCLEOTIDE SEQUENCE [LARGE SCALE GENOMIC DNA]</scope>
    <source>
        <strain evidence="1 2">15_TX</strain>
    </source>
</reference>
<name>A0A2V3A700_9BACI</name>
<organism evidence="1 2">
    <name type="scientific">Cytobacillus oceanisediminis</name>
    <dbReference type="NCBI Taxonomy" id="665099"/>
    <lineage>
        <taxon>Bacteria</taxon>
        <taxon>Bacillati</taxon>
        <taxon>Bacillota</taxon>
        <taxon>Bacilli</taxon>
        <taxon>Bacillales</taxon>
        <taxon>Bacillaceae</taxon>
        <taxon>Cytobacillus</taxon>
    </lineage>
</organism>